<gene>
    <name evidence="2" type="ORF">Amac_027390</name>
</gene>
<dbReference type="RefSeq" id="WP_155354699.1">
    <property type="nucleotide sequence ID" value="NZ_BAAAHL010000065.1"/>
</dbReference>
<evidence type="ECO:0000259" key="1">
    <source>
        <dbReference type="Pfam" id="PF13349"/>
    </source>
</evidence>
<dbReference type="InterPro" id="IPR025164">
    <property type="entry name" value="Toastrack_DUF4097"/>
</dbReference>
<protein>
    <recommendedName>
        <fullName evidence="1">DUF4097 domain-containing protein</fullName>
    </recommendedName>
</protein>
<sequence length="283" mass="29874">MQTFDTPEPISVVIDIGAGQIRIDASDRADTVVYVVPSNENDDADVECAERARVEFANGELVVKAPKSKSISLFGSGGSVDVKVDLPTNSRVDATATADIQTRGRLGACKFSTSYGEINIDQTGDLRSQASSGDITVIKSVGHTDLTTANGRIRVHRIDGTAAIRTTNGAITVGEVTGEARLNTAHGDITVERALAGLLAKTSSGSARISQVERGSIVLESAYGQIDVGIRSGIAAWLNLDTSYGHVHVPLELRDPPEQTTQTVEVSARTNYGDIVISRTQPA</sequence>
<evidence type="ECO:0000313" key="3">
    <source>
        <dbReference type="Proteomes" id="UP000331127"/>
    </source>
</evidence>
<evidence type="ECO:0000313" key="2">
    <source>
        <dbReference type="EMBL" id="GES09143.1"/>
    </source>
</evidence>
<dbReference type="PANTHER" id="PTHR34094:SF1">
    <property type="entry name" value="PROTEIN FAM185A"/>
    <property type="match status" value="1"/>
</dbReference>
<dbReference type="PANTHER" id="PTHR34094">
    <property type="match status" value="1"/>
</dbReference>
<organism evidence="2 3">
    <name type="scientific">Acrocarpospora macrocephala</name>
    <dbReference type="NCBI Taxonomy" id="150177"/>
    <lineage>
        <taxon>Bacteria</taxon>
        <taxon>Bacillati</taxon>
        <taxon>Actinomycetota</taxon>
        <taxon>Actinomycetes</taxon>
        <taxon>Streptosporangiales</taxon>
        <taxon>Streptosporangiaceae</taxon>
        <taxon>Acrocarpospora</taxon>
    </lineage>
</organism>
<dbReference type="OrthoDB" id="3252095at2"/>
<reference evidence="2 3" key="1">
    <citation type="submission" date="2019-10" db="EMBL/GenBank/DDBJ databases">
        <title>Whole genome shotgun sequence of Acrocarpospora macrocephala NBRC 16266.</title>
        <authorList>
            <person name="Ichikawa N."/>
            <person name="Kimura A."/>
            <person name="Kitahashi Y."/>
            <person name="Komaki H."/>
            <person name="Oguchi A."/>
        </authorList>
    </citation>
    <scope>NUCLEOTIDE SEQUENCE [LARGE SCALE GENOMIC DNA]</scope>
    <source>
        <strain evidence="2 3">NBRC 16266</strain>
    </source>
</reference>
<dbReference type="AlphaFoldDB" id="A0A5M3WQW0"/>
<dbReference type="Pfam" id="PF13349">
    <property type="entry name" value="DUF4097"/>
    <property type="match status" value="1"/>
</dbReference>
<dbReference type="Proteomes" id="UP000331127">
    <property type="component" value="Unassembled WGS sequence"/>
</dbReference>
<keyword evidence="3" id="KW-1185">Reference proteome</keyword>
<accession>A0A5M3WQW0</accession>
<feature type="domain" description="DUF4097" evidence="1">
    <location>
        <begin position="13"/>
        <end position="253"/>
    </location>
</feature>
<proteinExistence type="predicted"/>
<dbReference type="Gene3D" id="2.160.20.120">
    <property type="match status" value="1"/>
</dbReference>
<name>A0A5M3WQW0_9ACTN</name>
<dbReference type="EMBL" id="BLAE01000013">
    <property type="protein sequence ID" value="GES09143.1"/>
    <property type="molecule type" value="Genomic_DNA"/>
</dbReference>
<comment type="caution">
    <text evidence="2">The sequence shown here is derived from an EMBL/GenBank/DDBJ whole genome shotgun (WGS) entry which is preliminary data.</text>
</comment>